<sequence>MKPSNNKYDVYTWVKRVASSAQTAEQKQTAARLIGNFQRQFNLIHTDGPMYNETSFLQFTIAH</sequence>
<accession>A0A1H8A618</accession>
<dbReference type="Proteomes" id="UP000198942">
    <property type="component" value="Unassembled WGS sequence"/>
</dbReference>
<evidence type="ECO:0000313" key="1">
    <source>
        <dbReference type="EMBL" id="SEM66003.1"/>
    </source>
</evidence>
<dbReference type="STRING" id="551995.SAMN05192574_101372"/>
<protein>
    <submittedName>
        <fullName evidence="1">Uncharacterized protein</fullName>
    </submittedName>
</protein>
<dbReference type="RefSeq" id="WP_091206838.1">
    <property type="nucleotide sequence ID" value="NZ_FOCL01000001.1"/>
</dbReference>
<reference evidence="2" key="1">
    <citation type="submission" date="2016-10" db="EMBL/GenBank/DDBJ databases">
        <authorList>
            <person name="Varghese N."/>
            <person name="Submissions S."/>
        </authorList>
    </citation>
    <scope>NUCLEOTIDE SEQUENCE [LARGE SCALE GENOMIC DNA]</scope>
    <source>
        <strain evidence="2">Gh-48</strain>
    </source>
</reference>
<organism evidence="1 2">
    <name type="scientific">Mucilaginibacter gossypiicola</name>
    <dbReference type="NCBI Taxonomy" id="551995"/>
    <lineage>
        <taxon>Bacteria</taxon>
        <taxon>Pseudomonadati</taxon>
        <taxon>Bacteroidota</taxon>
        <taxon>Sphingobacteriia</taxon>
        <taxon>Sphingobacteriales</taxon>
        <taxon>Sphingobacteriaceae</taxon>
        <taxon>Mucilaginibacter</taxon>
    </lineage>
</organism>
<dbReference type="AlphaFoldDB" id="A0A1H8A618"/>
<gene>
    <name evidence="1" type="ORF">SAMN05192574_101372</name>
</gene>
<name>A0A1H8A618_9SPHI</name>
<dbReference type="EMBL" id="FOCL01000001">
    <property type="protein sequence ID" value="SEM66003.1"/>
    <property type="molecule type" value="Genomic_DNA"/>
</dbReference>
<proteinExistence type="predicted"/>
<evidence type="ECO:0000313" key="2">
    <source>
        <dbReference type="Proteomes" id="UP000198942"/>
    </source>
</evidence>
<keyword evidence="2" id="KW-1185">Reference proteome</keyword>